<evidence type="ECO:0000256" key="3">
    <source>
        <dbReference type="ARBA" id="ARBA00023163"/>
    </source>
</evidence>
<dbReference type="InterPro" id="IPR011663">
    <property type="entry name" value="UTRA"/>
</dbReference>
<dbReference type="Gene3D" id="3.40.1410.10">
    <property type="entry name" value="Chorismate lyase-like"/>
    <property type="match status" value="1"/>
</dbReference>
<sequence>MNEKLAKGKGASPLYSQIADDLRFKIISGEWGDGEKIPPELDLCDIYHVSRITIRKAIDELVREGHLYRERAKGTFVLSMDHSTEKEHYTMVRSFTREMEELGKKVRTLSAQVQLIDASERISQQLGIEKGSKVLQLRRTRGVDDGKAFAYFVTHIPYTEKFSLDSKDYYGSLYDYLKTFDIVMSESKEYVEALSATPELQAVLDVPENTPILKRVRMVSRADGQYKEISDCYYIGDQYRYYIEI</sequence>
<dbReference type="InterPro" id="IPR036390">
    <property type="entry name" value="WH_DNA-bd_sf"/>
</dbReference>
<organism evidence="7 9">
    <name type="scientific">Enterococcus avium</name>
    <name type="common">Streptococcus avium</name>
    <dbReference type="NCBI Taxonomy" id="33945"/>
    <lineage>
        <taxon>Bacteria</taxon>
        <taxon>Bacillati</taxon>
        <taxon>Bacillota</taxon>
        <taxon>Bacilli</taxon>
        <taxon>Lactobacillales</taxon>
        <taxon>Enterococcaceae</taxon>
        <taxon>Enterococcus</taxon>
    </lineage>
</organism>
<evidence type="ECO:0000313" key="5">
    <source>
        <dbReference type="EMBL" id="MDT2402284.1"/>
    </source>
</evidence>
<dbReference type="Proteomes" id="UP000316316">
    <property type="component" value="Unassembled WGS sequence"/>
</dbReference>
<dbReference type="Gene3D" id="1.10.10.10">
    <property type="entry name" value="Winged helix-like DNA-binding domain superfamily/Winged helix DNA-binding domain"/>
    <property type="match status" value="1"/>
</dbReference>
<dbReference type="Proteomes" id="UP000288388">
    <property type="component" value="Unassembled WGS sequence"/>
</dbReference>
<feature type="domain" description="HTH gntR-type" evidence="4">
    <location>
        <begin position="12"/>
        <end position="80"/>
    </location>
</feature>
<dbReference type="RefSeq" id="WP_016180976.1">
    <property type="nucleotide sequence ID" value="NZ_CAAKNX010000137.1"/>
</dbReference>
<dbReference type="PANTHER" id="PTHR44846:SF17">
    <property type="entry name" value="GNTR-FAMILY TRANSCRIPTIONAL REGULATOR"/>
    <property type="match status" value="1"/>
</dbReference>
<dbReference type="CDD" id="cd07377">
    <property type="entry name" value="WHTH_GntR"/>
    <property type="match status" value="1"/>
</dbReference>
<dbReference type="InterPro" id="IPR050679">
    <property type="entry name" value="Bact_HTH_transcr_reg"/>
</dbReference>
<reference evidence="7 9" key="2">
    <citation type="submission" date="2018-12" db="EMBL/GenBank/DDBJ databases">
        <title>A novel vanA-carrying plasmid in a clinical isolate of Enterococcus avium.</title>
        <authorList>
            <person name="Bernasconi O.J."/>
            <person name="Luzzaro F."/>
            <person name="Endimiani A."/>
        </authorList>
    </citation>
    <scope>NUCLEOTIDE SEQUENCE [LARGE SCALE GENOMIC DNA]</scope>
    <source>
        <strain evidence="7 9">LC0559/18</strain>
    </source>
</reference>
<dbReference type="Pfam" id="PF07702">
    <property type="entry name" value="UTRA"/>
    <property type="match status" value="1"/>
</dbReference>
<proteinExistence type="predicted"/>
<reference evidence="5 11" key="3">
    <citation type="submission" date="2023-03" db="EMBL/GenBank/DDBJ databases">
        <authorList>
            <person name="Shen W."/>
            <person name="Cai J."/>
        </authorList>
    </citation>
    <scope>NUCLEOTIDE SEQUENCE</scope>
    <source>
        <strain evidence="5">P33-2</strain>
        <strain evidence="6 11">Y2</strain>
    </source>
</reference>
<accession>A0A2N8Q1L4</accession>
<keyword evidence="1" id="KW-0805">Transcription regulation</keyword>
<keyword evidence="3" id="KW-0804">Transcription</keyword>
<dbReference type="SMART" id="SM00345">
    <property type="entry name" value="HTH_GNTR"/>
    <property type="match status" value="1"/>
</dbReference>
<dbReference type="AlphaFoldDB" id="A0A2N8Q1L4"/>
<dbReference type="GeneID" id="69567098"/>
<evidence type="ECO:0000256" key="2">
    <source>
        <dbReference type="ARBA" id="ARBA00023125"/>
    </source>
</evidence>
<gene>
    <name evidence="8" type="ORF">AUF17_11850</name>
    <name evidence="7" type="ORF">EK398_05530</name>
    <name evidence="5" type="ORF">P7D43_07865</name>
    <name evidence="6" type="ORF">P7D79_00390</name>
</gene>
<protein>
    <submittedName>
        <fullName evidence="7">GntR family transcriptional regulator</fullName>
    </submittedName>
</protein>
<dbReference type="FunFam" id="1.10.10.10:FF:000079">
    <property type="entry name" value="GntR family transcriptional regulator"/>
    <property type="match status" value="1"/>
</dbReference>
<evidence type="ECO:0000313" key="6">
    <source>
        <dbReference type="EMBL" id="MDT2512675.1"/>
    </source>
</evidence>
<evidence type="ECO:0000313" key="9">
    <source>
        <dbReference type="Proteomes" id="UP000288388"/>
    </source>
</evidence>
<dbReference type="EMBL" id="JARPWY010000001">
    <property type="protein sequence ID" value="MDT2512675.1"/>
    <property type="molecule type" value="Genomic_DNA"/>
</dbReference>
<evidence type="ECO:0000259" key="4">
    <source>
        <dbReference type="PROSITE" id="PS50949"/>
    </source>
</evidence>
<dbReference type="SUPFAM" id="SSF64288">
    <property type="entry name" value="Chorismate lyase-like"/>
    <property type="match status" value="1"/>
</dbReference>
<evidence type="ECO:0000256" key="1">
    <source>
        <dbReference type="ARBA" id="ARBA00023015"/>
    </source>
</evidence>
<evidence type="ECO:0000313" key="11">
    <source>
        <dbReference type="Proteomes" id="UP001264335"/>
    </source>
</evidence>
<dbReference type="PRINTS" id="PR00035">
    <property type="entry name" value="HTHGNTR"/>
</dbReference>
<dbReference type="Pfam" id="PF00392">
    <property type="entry name" value="GntR"/>
    <property type="match status" value="1"/>
</dbReference>
<dbReference type="EMBL" id="RYZS01000001">
    <property type="protein sequence ID" value="RVU94348.1"/>
    <property type="molecule type" value="Genomic_DNA"/>
</dbReference>
<name>A0A2N8Q1L4_ENTAV</name>
<reference evidence="8 10" key="1">
    <citation type="submission" date="2017-10" db="EMBL/GenBank/DDBJ databases">
        <title>FDA dAtabase for Regulatory Grade micrObial Sequences (FDA-ARGOS): Supporting development and validation of Infectious Disease Dx tests.</title>
        <authorList>
            <person name="Campos J."/>
            <person name="Goldberg B."/>
            <person name="Tallon L.J."/>
            <person name="Sadzewicz L."/>
            <person name="Sengamalay N."/>
            <person name="Ott S."/>
            <person name="Godinez A."/>
            <person name="Nagaraj S."/>
            <person name="Vyas G."/>
            <person name="Aluvathingal J."/>
            <person name="Nadendla S."/>
            <person name="Geyer C."/>
            <person name="Nandy P."/>
            <person name="Hobson J."/>
            <person name="Sichtig H."/>
        </authorList>
    </citation>
    <scope>NUCLEOTIDE SEQUENCE [LARGE SCALE GENOMIC DNA]</scope>
    <source>
        <strain evidence="8 10">FDAARGOS_185</strain>
    </source>
</reference>
<dbReference type="InterPro" id="IPR028978">
    <property type="entry name" value="Chorismate_lyase_/UTRA_dom_sf"/>
</dbReference>
<evidence type="ECO:0000313" key="8">
    <source>
        <dbReference type="EMBL" id="TRZ34743.1"/>
    </source>
</evidence>
<dbReference type="InterPro" id="IPR000524">
    <property type="entry name" value="Tscrpt_reg_HTH_GntR"/>
</dbReference>
<dbReference type="EMBL" id="JARPWH010000020">
    <property type="protein sequence ID" value="MDT2402284.1"/>
    <property type="molecule type" value="Genomic_DNA"/>
</dbReference>
<comment type="caution">
    <text evidence="7">The sequence shown here is derived from an EMBL/GenBank/DDBJ whole genome shotgun (WGS) entry which is preliminary data.</text>
</comment>
<keyword evidence="2" id="KW-0238">DNA-binding</keyword>
<dbReference type="PROSITE" id="PS50949">
    <property type="entry name" value="HTH_GNTR"/>
    <property type="match status" value="1"/>
</dbReference>
<dbReference type="GO" id="GO:0045892">
    <property type="term" value="P:negative regulation of DNA-templated transcription"/>
    <property type="evidence" value="ECO:0007669"/>
    <property type="project" value="TreeGrafter"/>
</dbReference>
<dbReference type="PANTHER" id="PTHR44846">
    <property type="entry name" value="MANNOSYL-D-GLYCERATE TRANSPORT/METABOLISM SYSTEM REPRESSOR MNGR-RELATED"/>
    <property type="match status" value="1"/>
</dbReference>
<dbReference type="GO" id="GO:0003677">
    <property type="term" value="F:DNA binding"/>
    <property type="evidence" value="ECO:0007669"/>
    <property type="project" value="UniProtKB-KW"/>
</dbReference>
<dbReference type="Proteomes" id="UP001264335">
    <property type="component" value="Unassembled WGS sequence"/>
</dbReference>
<dbReference type="GO" id="GO:0003700">
    <property type="term" value="F:DNA-binding transcription factor activity"/>
    <property type="evidence" value="ECO:0007669"/>
    <property type="project" value="InterPro"/>
</dbReference>
<dbReference type="SUPFAM" id="SSF46785">
    <property type="entry name" value="Winged helix' DNA-binding domain"/>
    <property type="match status" value="1"/>
</dbReference>
<dbReference type="SMART" id="SM00866">
    <property type="entry name" value="UTRA"/>
    <property type="match status" value="1"/>
</dbReference>
<dbReference type="Proteomes" id="UP001260773">
    <property type="component" value="Unassembled WGS sequence"/>
</dbReference>
<evidence type="ECO:0000313" key="10">
    <source>
        <dbReference type="Proteomes" id="UP000316316"/>
    </source>
</evidence>
<dbReference type="InterPro" id="IPR036388">
    <property type="entry name" value="WH-like_DNA-bd_sf"/>
</dbReference>
<dbReference type="EMBL" id="PDXQ01000001">
    <property type="protein sequence ID" value="TRZ34743.1"/>
    <property type="molecule type" value="Genomic_DNA"/>
</dbReference>
<evidence type="ECO:0000313" key="7">
    <source>
        <dbReference type="EMBL" id="RVU94348.1"/>
    </source>
</evidence>